<gene>
    <name evidence="1" type="ORF">P9B03_00970</name>
</gene>
<sequence>MDETLRNSVKAMIKETFEGPPMPVKGSWFTNPEPNSGIFGVLEESNCDEASLSIHGTTLAAHTDHIRYHMWGTNGILNTGKQPKMEWEKSWEIHAVDERQWAQIQKELHNEYQVFLQSFDAIEEHEVLANVVIPSLTHSAYHLGAIRQMLKIIKEK</sequence>
<dbReference type="EMBL" id="JARSFG010000003">
    <property type="protein sequence ID" value="MEC1177041.1"/>
    <property type="molecule type" value="Genomic_DNA"/>
</dbReference>
<reference evidence="1 2" key="1">
    <citation type="submission" date="2023-03" db="EMBL/GenBank/DDBJ databases">
        <title>Bacillus Genome Sequencing.</title>
        <authorList>
            <person name="Dunlap C."/>
        </authorList>
    </citation>
    <scope>NUCLEOTIDE SEQUENCE [LARGE SCALE GENOMIC DNA]</scope>
    <source>
        <strain evidence="1 2">B-59205</strain>
    </source>
</reference>
<dbReference type="AlphaFoldDB" id="A0AAW9NQI6"/>
<keyword evidence="2" id="KW-1185">Reference proteome</keyword>
<comment type="caution">
    <text evidence="1">The sequence shown here is derived from an EMBL/GenBank/DDBJ whole genome shotgun (WGS) entry which is preliminary data.</text>
</comment>
<organism evidence="1 2">
    <name type="scientific">Metasolibacillus meyeri</name>
    <dbReference type="NCBI Taxonomy" id="1071052"/>
    <lineage>
        <taxon>Bacteria</taxon>
        <taxon>Bacillati</taxon>
        <taxon>Bacillota</taxon>
        <taxon>Bacilli</taxon>
        <taxon>Bacillales</taxon>
        <taxon>Caryophanaceae</taxon>
        <taxon>Metasolibacillus</taxon>
    </lineage>
</organism>
<proteinExistence type="predicted"/>
<protein>
    <recommendedName>
        <fullName evidence="3">DinB family protein</fullName>
    </recommendedName>
</protein>
<name>A0AAW9NQI6_9BACL</name>
<evidence type="ECO:0008006" key="3">
    <source>
        <dbReference type="Google" id="ProtNLM"/>
    </source>
</evidence>
<accession>A0AAW9NQI6</accession>
<dbReference type="Proteomes" id="UP001344888">
    <property type="component" value="Unassembled WGS sequence"/>
</dbReference>
<evidence type="ECO:0000313" key="2">
    <source>
        <dbReference type="Proteomes" id="UP001344888"/>
    </source>
</evidence>
<dbReference type="RefSeq" id="WP_326121257.1">
    <property type="nucleotide sequence ID" value="NZ_JARSFG010000003.1"/>
</dbReference>
<evidence type="ECO:0000313" key="1">
    <source>
        <dbReference type="EMBL" id="MEC1177041.1"/>
    </source>
</evidence>